<gene>
    <name evidence="1" type="ORF">BJ212DRAFT_1217227</name>
</gene>
<comment type="caution">
    <text evidence="1">The sequence shown here is derived from an EMBL/GenBank/DDBJ whole genome shotgun (WGS) entry which is preliminary data.</text>
</comment>
<proteinExistence type="predicted"/>
<dbReference type="EMBL" id="JABBWG010000227">
    <property type="protein sequence ID" value="KAG1797192.1"/>
    <property type="molecule type" value="Genomic_DNA"/>
</dbReference>
<organism evidence="1 2">
    <name type="scientific">Suillus subaureus</name>
    <dbReference type="NCBI Taxonomy" id="48587"/>
    <lineage>
        <taxon>Eukaryota</taxon>
        <taxon>Fungi</taxon>
        <taxon>Dikarya</taxon>
        <taxon>Basidiomycota</taxon>
        <taxon>Agaricomycotina</taxon>
        <taxon>Agaricomycetes</taxon>
        <taxon>Agaricomycetidae</taxon>
        <taxon>Boletales</taxon>
        <taxon>Suillineae</taxon>
        <taxon>Suillaceae</taxon>
        <taxon>Suillus</taxon>
    </lineage>
</organism>
<keyword evidence="2" id="KW-1185">Reference proteome</keyword>
<dbReference type="AlphaFoldDB" id="A0A9P7DKP7"/>
<feature type="non-terminal residue" evidence="1">
    <location>
        <position position="68"/>
    </location>
</feature>
<feature type="non-terminal residue" evidence="1">
    <location>
        <position position="1"/>
    </location>
</feature>
<dbReference type="OrthoDB" id="2789670at2759"/>
<name>A0A9P7DKP7_9AGAM</name>
<evidence type="ECO:0000313" key="1">
    <source>
        <dbReference type="EMBL" id="KAG1797192.1"/>
    </source>
</evidence>
<protein>
    <submittedName>
        <fullName evidence="1">Uncharacterized protein</fullName>
    </submittedName>
</protein>
<accession>A0A9P7DKP7</accession>
<reference evidence="1" key="1">
    <citation type="journal article" date="2020" name="New Phytol.">
        <title>Comparative genomics reveals dynamic genome evolution in host specialist ectomycorrhizal fungi.</title>
        <authorList>
            <person name="Lofgren L.A."/>
            <person name="Nguyen N.H."/>
            <person name="Vilgalys R."/>
            <person name="Ruytinx J."/>
            <person name="Liao H.L."/>
            <person name="Branco S."/>
            <person name="Kuo A."/>
            <person name="LaButti K."/>
            <person name="Lipzen A."/>
            <person name="Andreopoulos W."/>
            <person name="Pangilinan J."/>
            <person name="Riley R."/>
            <person name="Hundley H."/>
            <person name="Na H."/>
            <person name="Barry K."/>
            <person name="Grigoriev I.V."/>
            <person name="Stajich J.E."/>
            <person name="Kennedy P.G."/>
        </authorList>
    </citation>
    <scope>NUCLEOTIDE SEQUENCE</scope>
    <source>
        <strain evidence="1">MN1</strain>
    </source>
</reference>
<dbReference type="GeneID" id="64623337"/>
<dbReference type="Proteomes" id="UP000807769">
    <property type="component" value="Unassembled WGS sequence"/>
</dbReference>
<dbReference type="RefSeq" id="XP_041185440.1">
    <property type="nucleotide sequence ID" value="XM_041329320.1"/>
</dbReference>
<evidence type="ECO:0000313" key="2">
    <source>
        <dbReference type="Proteomes" id="UP000807769"/>
    </source>
</evidence>
<sequence length="68" mass="7465">AAAEIMEKQGASLVDRPRFIAAGELLSGGMAIPFVPAGERFRRLRRLVVCYNPKAAEAYQPLQISYAK</sequence>